<dbReference type="GO" id="GO:0051060">
    <property type="term" value="F:pullulanase activity"/>
    <property type="evidence" value="ECO:0007669"/>
    <property type="project" value="UniProtKB-EC"/>
</dbReference>
<dbReference type="Pfam" id="PF02922">
    <property type="entry name" value="CBM_48"/>
    <property type="match status" value="1"/>
</dbReference>
<dbReference type="SMART" id="SM00642">
    <property type="entry name" value="Aamy"/>
    <property type="match status" value="1"/>
</dbReference>
<dbReference type="SUPFAM" id="SSF51445">
    <property type="entry name" value="(Trans)glycosidases"/>
    <property type="match status" value="1"/>
</dbReference>
<feature type="domain" description="Glycosyl hydrolase family 13 catalytic" evidence="10">
    <location>
        <begin position="385"/>
        <end position="765"/>
    </location>
</feature>
<dbReference type="InterPro" id="IPR004193">
    <property type="entry name" value="Glyco_hydro_13_N"/>
</dbReference>
<keyword evidence="5" id="KW-0326">Glycosidase</keyword>
<evidence type="ECO:0000313" key="11">
    <source>
        <dbReference type="EMBL" id="SET18129.1"/>
    </source>
</evidence>
<comment type="catalytic activity">
    <reaction evidence="6">
        <text>Hydrolysis of (1-&gt;6)-alpha-D-glucosidic linkages in pullulan, amylopectin and glycogen, and in the alpha- and beta-limit dextrins of amylopectin and glycogen.</text>
        <dbReference type="EC" id="3.2.1.41"/>
    </reaction>
</comment>
<protein>
    <recommendedName>
        <fullName evidence="7">pullulanase</fullName>
        <ecNumber evidence="7">3.2.1.41</ecNumber>
    </recommendedName>
    <alternativeName>
        <fullName evidence="8">Alpha-dextrin endo-1,6-alpha-glucosidase</fullName>
    </alternativeName>
    <alternativeName>
        <fullName evidence="9">Pullulan 6-glucanohydrolase</fullName>
    </alternativeName>
</protein>
<dbReference type="InterPro" id="IPR013784">
    <property type="entry name" value="Carb-bd-like_fold"/>
</dbReference>
<dbReference type="PROSITE" id="PS51257">
    <property type="entry name" value="PROKAR_LIPOPROTEIN"/>
    <property type="match status" value="1"/>
</dbReference>
<evidence type="ECO:0000256" key="3">
    <source>
        <dbReference type="ARBA" id="ARBA00022801"/>
    </source>
</evidence>
<keyword evidence="3" id="KW-0378">Hydrolase</keyword>
<dbReference type="EMBL" id="FOIF01000071">
    <property type="protein sequence ID" value="SET18129.1"/>
    <property type="molecule type" value="Genomic_DNA"/>
</dbReference>
<dbReference type="PANTHER" id="PTHR43002">
    <property type="entry name" value="GLYCOGEN DEBRANCHING ENZYME"/>
    <property type="match status" value="1"/>
</dbReference>
<keyword evidence="2" id="KW-0732">Signal</keyword>
<dbReference type="RefSeq" id="WP_177159792.1">
    <property type="nucleotide sequence ID" value="NZ_FOIF01000071.1"/>
</dbReference>
<dbReference type="CDD" id="cd02860">
    <property type="entry name" value="E_set_Pullulanase"/>
    <property type="match status" value="1"/>
</dbReference>
<dbReference type="SUPFAM" id="SSF81296">
    <property type="entry name" value="E set domains"/>
    <property type="match status" value="1"/>
</dbReference>
<dbReference type="Pfam" id="PF03714">
    <property type="entry name" value="PUD"/>
    <property type="match status" value="1"/>
</dbReference>
<evidence type="ECO:0000256" key="6">
    <source>
        <dbReference type="ARBA" id="ARBA00023965"/>
    </source>
</evidence>
<dbReference type="SUPFAM" id="SSF49452">
    <property type="entry name" value="Starch-binding domain-like"/>
    <property type="match status" value="1"/>
</dbReference>
<organism evidence="11 12">
    <name type="scientific">Anaerobranca gottschalkii DSM 13577</name>
    <dbReference type="NCBI Taxonomy" id="1120990"/>
    <lineage>
        <taxon>Bacteria</taxon>
        <taxon>Bacillati</taxon>
        <taxon>Bacillota</taxon>
        <taxon>Clostridia</taxon>
        <taxon>Eubacteriales</taxon>
        <taxon>Proteinivoracaceae</taxon>
        <taxon>Anaerobranca</taxon>
    </lineage>
</organism>
<keyword evidence="4" id="KW-0106">Calcium</keyword>
<evidence type="ECO:0000256" key="8">
    <source>
        <dbReference type="ARBA" id="ARBA00029618"/>
    </source>
</evidence>
<dbReference type="Gene3D" id="2.60.40.10">
    <property type="entry name" value="Immunoglobulins"/>
    <property type="match status" value="1"/>
</dbReference>
<sequence>MFKLRKLTPFILFLFIITFLAGCGSKDVTQPPQQEEPEDLSKFYPGPPPLPDFEVKTTLIINYHRYEGDYRPWDLWVWPDGKEGKAYPFTELTDYGVRATIYFPEEYHRLGFIVRRGNWSAKDVDRDRFVDVIDGKAEIWLLQSDPNIYFSQADVDKSPRIISAYMDGKDEIIVSLTHQHKLTDGDNGFVIKGEDKDYNVKKVEVVGSGTSGNVLKLTLEKELDITANYTIESPDYTGNYVVKRRVLDLPEFYYPGDDLGNTYTRNSTKFRVWAPTALDVKVRIYDTADAKEGKDYDMKKDVNGTWFLEIKGDLKNKYYTYIVDHGYIVNEAVDPYVRAVSLNSTRGMIVDLKETNPRGWDSFKKPEFKNYTDAIIYEMHVRDFSIYPDSGNKYKGKYLGLIEKGITGPGGVKTGLDHLVELGITHIHLLPTYDFASIDDSRDDQYNWGYDPRLYNVPQGTYSTNAADGLTRIREYKEMVMGLNKAGIRVIKDVVYNHTYTVGDSPFDLIVPKYFYRTDDKGNYTNGSGCGNEIASERPMVRKFIVDSVKYWATEYKIDGFRFDLMALHDVETMLAVQEALHQIDPSIIIYGEPWQAGGSPLPANLQFTKGKQRGTRIAVFNDHIRNAIKGDNDGTIKGYVQGMVNQRDNVIRGIMGAIDDFAQEPTESIVYVSCHDNLTLWDKIEKSNPNDSEEDRIRMNLLANAIVLTSQGVPFLHGGVEMMRTKYGDHNSYKSPDHINQIEWSRKHTYYEEFLYHQGLIRLRREHPAFRLATAEMVRKHMEILDSPDGSIMFHLKDNANGDSWRDIVVIYNPNGHDITVNLPKGGTWNIVVKDKKAGVDTLETVNGTTVKVPRISMMVLYQK</sequence>
<evidence type="ECO:0000256" key="5">
    <source>
        <dbReference type="ARBA" id="ARBA00023295"/>
    </source>
</evidence>
<dbReference type="CDD" id="cd10315">
    <property type="entry name" value="CBM41_pullulanase"/>
    <property type="match status" value="1"/>
</dbReference>
<dbReference type="GO" id="GO:0005975">
    <property type="term" value="P:carbohydrate metabolic process"/>
    <property type="evidence" value="ECO:0007669"/>
    <property type="project" value="InterPro"/>
</dbReference>
<dbReference type="AlphaFoldDB" id="A0A1I0CFF5"/>
<dbReference type="Gene3D" id="2.60.40.1110">
    <property type="match status" value="1"/>
</dbReference>
<dbReference type="Gene3D" id="2.60.40.1180">
    <property type="entry name" value="Golgi alpha-mannosidase II"/>
    <property type="match status" value="1"/>
</dbReference>
<dbReference type="STRING" id="1120990.SAMN03080614_10714"/>
<name>A0A1I0CFF5_9FIRM</name>
<evidence type="ECO:0000256" key="2">
    <source>
        <dbReference type="ARBA" id="ARBA00022729"/>
    </source>
</evidence>
<dbReference type="InterPro" id="IPR006047">
    <property type="entry name" value="GH13_cat_dom"/>
</dbReference>
<dbReference type="Gene3D" id="3.20.20.80">
    <property type="entry name" value="Glycosidases"/>
    <property type="match status" value="1"/>
</dbReference>
<dbReference type="EC" id="3.2.1.41" evidence="7"/>
<dbReference type="Pfam" id="PF21653">
    <property type="entry name" value="pulA_all-beta"/>
    <property type="match status" value="1"/>
</dbReference>
<evidence type="ECO:0000256" key="1">
    <source>
        <dbReference type="ARBA" id="ARBA00008061"/>
    </source>
</evidence>
<dbReference type="Gene3D" id="2.60.40.1130">
    <property type="entry name" value="Rab geranylgeranyltransferase alpha-subunit, insert domain"/>
    <property type="match status" value="1"/>
</dbReference>
<dbReference type="InterPro" id="IPR013780">
    <property type="entry name" value="Glyco_hydro_b"/>
</dbReference>
<proteinExistence type="inferred from homology"/>
<gene>
    <name evidence="11" type="ORF">SAMN03080614_10714</name>
</gene>
<keyword evidence="12" id="KW-1185">Reference proteome</keyword>
<comment type="similarity">
    <text evidence="1">Belongs to the glycosyl hydrolase 13 family.</text>
</comment>
<dbReference type="SMR" id="A0A1I0CFF5"/>
<dbReference type="GO" id="GO:0030246">
    <property type="term" value="F:carbohydrate binding"/>
    <property type="evidence" value="ECO:0007669"/>
    <property type="project" value="InterPro"/>
</dbReference>
<evidence type="ECO:0000259" key="10">
    <source>
        <dbReference type="SMART" id="SM00642"/>
    </source>
</evidence>
<reference evidence="12" key="1">
    <citation type="submission" date="2016-10" db="EMBL/GenBank/DDBJ databases">
        <authorList>
            <person name="Varghese N."/>
            <person name="Submissions S."/>
        </authorList>
    </citation>
    <scope>NUCLEOTIDE SEQUENCE [LARGE SCALE GENOMIC DNA]</scope>
    <source>
        <strain evidence="12">DSM 13577</strain>
    </source>
</reference>
<dbReference type="InterPro" id="IPR049117">
    <property type="entry name" value="pulA_all-beta"/>
</dbReference>
<dbReference type="Proteomes" id="UP000243819">
    <property type="component" value="Unassembled WGS sequence"/>
</dbReference>
<dbReference type="CDD" id="cd11341">
    <property type="entry name" value="AmyAc_Pullulanase_LD-like"/>
    <property type="match status" value="1"/>
</dbReference>
<dbReference type="NCBIfam" id="TIGR02104">
    <property type="entry name" value="pulA_typeI"/>
    <property type="match status" value="1"/>
</dbReference>
<dbReference type="InterPro" id="IPR013783">
    <property type="entry name" value="Ig-like_fold"/>
</dbReference>
<dbReference type="InterPro" id="IPR005323">
    <property type="entry name" value="CBM41_pullulanase"/>
</dbReference>
<evidence type="ECO:0000256" key="9">
    <source>
        <dbReference type="ARBA" id="ARBA00031076"/>
    </source>
</evidence>
<evidence type="ECO:0000256" key="4">
    <source>
        <dbReference type="ARBA" id="ARBA00022837"/>
    </source>
</evidence>
<evidence type="ECO:0000313" key="12">
    <source>
        <dbReference type="Proteomes" id="UP000243819"/>
    </source>
</evidence>
<evidence type="ECO:0000256" key="7">
    <source>
        <dbReference type="ARBA" id="ARBA00024062"/>
    </source>
</evidence>
<dbReference type="InterPro" id="IPR011840">
    <property type="entry name" value="PulA_typeI"/>
</dbReference>
<dbReference type="InterPro" id="IPR014756">
    <property type="entry name" value="Ig_E-set"/>
</dbReference>
<accession>A0A1I0CFF5</accession>
<dbReference type="InterPro" id="IPR017853">
    <property type="entry name" value="GH"/>
</dbReference>